<dbReference type="InterPro" id="IPR013766">
    <property type="entry name" value="Thioredoxin_domain"/>
</dbReference>
<dbReference type="EMBL" id="BMAT01003620">
    <property type="protein sequence ID" value="GFR58723.1"/>
    <property type="molecule type" value="Genomic_DNA"/>
</dbReference>
<dbReference type="GO" id="GO:0005634">
    <property type="term" value="C:nucleus"/>
    <property type="evidence" value="ECO:0007669"/>
    <property type="project" value="TreeGrafter"/>
</dbReference>
<keyword evidence="4" id="KW-1185">Reference proteome</keyword>
<dbReference type="PROSITE" id="PS51352">
    <property type="entry name" value="THIOREDOXIN_2"/>
    <property type="match status" value="1"/>
</dbReference>
<accession>A0AAV4ECR5</accession>
<feature type="region of interest" description="Disordered" evidence="1">
    <location>
        <begin position="68"/>
        <end position="118"/>
    </location>
</feature>
<dbReference type="CDD" id="cd02964">
    <property type="entry name" value="TryX_like_family"/>
    <property type="match status" value="1"/>
</dbReference>
<evidence type="ECO:0000259" key="2">
    <source>
        <dbReference type="PROSITE" id="PS51352"/>
    </source>
</evidence>
<feature type="compositionally biased region" description="Low complexity" evidence="1">
    <location>
        <begin position="272"/>
        <end position="285"/>
    </location>
</feature>
<feature type="domain" description="Thioredoxin" evidence="2">
    <location>
        <begin position="110"/>
        <end position="275"/>
    </location>
</feature>
<proteinExistence type="predicted"/>
<dbReference type="GO" id="GO:0031397">
    <property type="term" value="P:negative regulation of protein ubiquitination"/>
    <property type="evidence" value="ECO:0007669"/>
    <property type="project" value="TreeGrafter"/>
</dbReference>
<sequence length="337" mass="37328">MQRERPTTGPEMSGTAGRSVISVTMASQPEAYIHKRYKTPYIVTMVIQTDALKTIEVPTATVTAIMQAPTPRKQVQEGKGRLSASKPEADKKAQFAVKVDQEQAGARKPPSVKKPKPPHPLETLLGDLVVNAKGNVISPKVLAVENGVIGLYFAAHWCPPCRRFCPNLLLLYNELRKKHDLFEVIYISLDNKENSFQEYLSKMPWYAVPYSEEEKREEIAISFGVVGIPVLILLDAQSLEIINHNGRDVVARDPRGAFYPWKSMPEENTTISLKSSNTLSASSATKKGKERRRSLSMSSERSYKKTSTAVDQTEHQSLKPHTGGNSATPTGSDLAEH</sequence>
<dbReference type="Proteomes" id="UP000762676">
    <property type="component" value="Unassembled WGS sequence"/>
</dbReference>
<organism evidence="3 4">
    <name type="scientific">Elysia marginata</name>
    <dbReference type="NCBI Taxonomy" id="1093978"/>
    <lineage>
        <taxon>Eukaryota</taxon>
        <taxon>Metazoa</taxon>
        <taxon>Spiralia</taxon>
        <taxon>Lophotrochozoa</taxon>
        <taxon>Mollusca</taxon>
        <taxon>Gastropoda</taxon>
        <taxon>Heterobranchia</taxon>
        <taxon>Euthyneura</taxon>
        <taxon>Panpulmonata</taxon>
        <taxon>Sacoglossa</taxon>
        <taxon>Placobranchoidea</taxon>
        <taxon>Plakobranchidae</taxon>
        <taxon>Elysia</taxon>
    </lineage>
</organism>
<dbReference type="PANTHER" id="PTHR46472:SF1">
    <property type="entry name" value="NUCLEOREDOXIN"/>
    <property type="match status" value="1"/>
</dbReference>
<gene>
    <name evidence="3" type="ORF">ElyMa_001774800</name>
</gene>
<dbReference type="InterPro" id="IPR036249">
    <property type="entry name" value="Thioredoxin-like_sf"/>
</dbReference>
<comment type="caution">
    <text evidence="3">The sequence shown here is derived from an EMBL/GenBank/DDBJ whole genome shotgun (WGS) entry which is preliminary data.</text>
</comment>
<name>A0AAV4ECR5_9GAST</name>
<dbReference type="SUPFAM" id="SSF52833">
    <property type="entry name" value="Thioredoxin-like"/>
    <property type="match status" value="1"/>
</dbReference>
<dbReference type="PANTHER" id="PTHR46472">
    <property type="entry name" value="NUCLEOREDOXIN"/>
    <property type="match status" value="1"/>
</dbReference>
<dbReference type="GO" id="GO:0004791">
    <property type="term" value="F:thioredoxin-disulfide reductase (NADPH) activity"/>
    <property type="evidence" value="ECO:0007669"/>
    <property type="project" value="TreeGrafter"/>
</dbReference>
<dbReference type="Gene3D" id="3.40.30.10">
    <property type="entry name" value="Glutaredoxin"/>
    <property type="match status" value="1"/>
</dbReference>
<feature type="region of interest" description="Disordered" evidence="1">
    <location>
        <begin position="270"/>
        <end position="337"/>
    </location>
</feature>
<reference evidence="3 4" key="1">
    <citation type="journal article" date="2021" name="Elife">
        <title>Chloroplast acquisition without the gene transfer in kleptoplastic sea slugs, Plakobranchus ocellatus.</title>
        <authorList>
            <person name="Maeda T."/>
            <person name="Takahashi S."/>
            <person name="Yoshida T."/>
            <person name="Shimamura S."/>
            <person name="Takaki Y."/>
            <person name="Nagai Y."/>
            <person name="Toyoda A."/>
            <person name="Suzuki Y."/>
            <person name="Arimoto A."/>
            <person name="Ishii H."/>
            <person name="Satoh N."/>
            <person name="Nishiyama T."/>
            <person name="Hasebe M."/>
            <person name="Maruyama T."/>
            <person name="Minagawa J."/>
            <person name="Obokata J."/>
            <person name="Shigenobu S."/>
        </authorList>
    </citation>
    <scope>NUCLEOTIDE SEQUENCE [LARGE SCALE GENOMIC DNA]</scope>
</reference>
<dbReference type="GO" id="GO:0030178">
    <property type="term" value="P:negative regulation of Wnt signaling pathway"/>
    <property type="evidence" value="ECO:0007669"/>
    <property type="project" value="TreeGrafter"/>
</dbReference>
<dbReference type="InterPro" id="IPR012336">
    <property type="entry name" value="Thioredoxin-like_fold"/>
</dbReference>
<dbReference type="AlphaFoldDB" id="A0AAV4ECR5"/>
<evidence type="ECO:0000313" key="3">
    <source>
        <dbReference type="EMBL" id="GFR58723.1"/>
    </source>
</evidence>
<dbReference type="Pfam" id="PF13905">
    <property type="entry name" value="Thioredoxin_8"/>
    <property type="match status" value="1"/>
</dbReference>
<protein>
    <submittedName>
        <fullName evidence="3">Nucleoredoxin-like</fullName>
    </submittedName>
</protein>
<evidence type="ECO:0000313" key="4">
    <source>
        <dbReference type="Proteomes" id="UP000762676"/>
    </source>
</evidence>
<evidence type="ECO:0000256" key="1">
    <source>
        <dbReference type="SAM" id="MobiDB-lite"/>
    </source>
</evidence>